<protein>
    <recommendedName>
        <fullName evidence="4">Velvet domain-containing protein</fullName>
    </recommendedName>
</protein>
<evidence type="ECO:0008006" key="4">
    <source>
        <dbReference type="Google" id="ProtNLM"/>
    </source>
</evidence>
<accession>A0A165G200</accession>
<dbReference type="Proteomes" id="UP000077266">
    <property type="component" value="Unassembled WGS sequence"/>
</dbReference>
<proteinExistence type="predicted"/>
<dbReference type="EMBL" id="KV426061">
    <property type="protein sequence ID" value="KZV89865.1"/>
    <property type="molecule type" value="Genomic_DNA"/>
</dbReference>
<gene>
    <name evidence="2" type="ORF">EXIGLDRAFT_136164</name>
</gene>
<reference evidence="2 3" key="1">
    <citation type="journal article" date="2016" name="Mol. Biol. Evol.">
        <title>Comparative Genomics of Early-Diverging Mushroom-Forming Fungi Provides Insights into the Origins of Lignocellulose Decay Capabilities.</title>
        <authorList>
            <person name="Nagy L.G."/>
            <person name="Riley R."/>
            <person name="Tritt A."/>
            <person name="Adam C."/>
            <person name="Daum C."/>
            <person name="Floudas D."/>
            <person name="Sun H."/>
            <person name="Yadav J.S."/>
            <person name="Pangilinan J."/>
            <person name="Larsson K.H."/>
            <person name="Matsuura K."/>
            <person name="Barry K."/>
            <person name="Labutti K."/>
            <person name="Kuo R."/>
            <person name="Ohm R.A."/>
            <person name="Bhattacharya S.S."/>
            <person name="Shirouzu T."/>
            <person name="Yoshinaga Y."/>
            <person name="Martin F.M."/>
            <person name="Grigoriev I.V."/>
            <person name="Hibbett D.S."/>
        </authorList>
    </citation>
    <scope>NUCLEOTIDE SEQUENCE [LARGE SCALE GENOMIC DNA]</scope>
    <source>
        <strain evidence="2 3">HHB12029</strain>
    </source>
</reference>
<feature type="compositionally biased region" description="Basic residues" evidence="1">
    <location>
        <begin position="1"/>
        <end position="15"/>
    </location>
</feature>
<sequence length="208" mass="23341">MRRRAGHHRCGRRRSSPSIVVVVVSDSDSELEDGPEEEAKQRSERRRASGAAEDRVHEKGARYILPARLEPCARRPPFLLPHIWSRARSMAHHRHVQTSLTSVQRARLDRAPTVGSGLPGPDAPPWYCAGGALAGKYLKADVEEVQKPDMTRKLSSNLTRTGVGSRDARPLAPPPIVRVRLWECKENGDRIREVDMKYVYVLGLSVSW</sequence>
<organism evidence="2 3">
    <name type="scientific">Exidia glandulosa HHB12029</name>
    <dbReference type="NCBI Taxonomy" id="1314781"/>
    <lineage>
        <taxon>Eukaryota</taxon>
        <taxon>Fungi</taxon>
        <taxon>Dikarya</taxon>
        <taxon>Basidiomycota</taxon>
        <taxon>Agaricomycotina</taxon>
        <taxon>Agaricomycetes</taxon>
        <taxon>Auriculariales</taxon>
        <taxon>Exidiaceae</taxon>
        <taxon>Exidia</taxon>
    </lineage>
</organism>
<name>A0A165G200_EXIGL</name>
<feature type="compositionally biased region" description="Low complexity" evidence="1">
    <location>
        <begin position="16"/>
        <end position="26"/>
    </location>
</feature>
<evidence type="ECO:0000256" key="1">
    <source>
        <dbReference type="SAM" id="MobiDB-lite"/>
    </source>
</evidence>
<dbReference type="AlphaFoldDB" id="A0A165G200"/>
<keyword evidence="3" id="KW-1185">Reference proteome</keyword>
<feature type="region of interest" description="Disordered" evidence="1">
    <location>
        <begin position="1"/>
        <end position="56"/>
    </location>
</feature>
<evidence type="ECO:0000313" key="2">
    <source>
        <dbReference type="EMBL" id="KZV89865.1"/>
    </source>
</evidence>
<feature type="compositionally biased region" description="Acidic residues" evidence="1">
    <location>
        <begin position="27"/>
        <end position="36"/>
    </location>
</feature>
<evidence type="ECO:0000313" key="3">
    <source>
        <dbReference type="Proteomes" id="UP000077266"/>
    </source>
</evidence>
<dbReference type="InParanoid" id="A0A165G200"/>